<dbReference type="AlphaFoldDB" id="A0A369WK73"/>
<accession>A0A369WK73</accession>
<feature type="compositionally biased region" description="Basic residues" evidence="1">
    <location>
        <begin position="24"/>
        <end position="33"/>
    </location>
</feature>
<reference evidence="2 3" key="1">
    <citation type="submission" date="2018-07" db="EMBL/GenBank/DDBJ databases">
        <title>Motiliproteus coralliicola sp. nov., a bacterium isolated from Coral.</title>
        <authorList>
            <person name="Wang G."/>
        </authorList>
    </citation>
    <scope>NUCLEOTIDE SEQUENCE [LARGE SCALE GENOMIC DNA]</scope>
    <source>
        <strain evidence="2 3">C34</strain>
    </source>
</reference>
<dbReference type="Pfam" id="PF09831">
    <property type="entry name" value="DUF2058"/>
    <property type="match status" value="1"/>
</dbReference>
<feature type="region of interest" description="Disordered" evidence="1">
    <location>
        <begin position="15"/>
        <end position="61"/>
    </location>
</feature>
<gene>
    <name evidence="2" type="ORF">DV711_13375</name>
</gene>
<comment type="caution">
    <text evidence="2">The sequence shown here is derived from an EMBL/GenBank/DDBJ whole genome shotgun (WGS) entry which is preliminary data.</text>
</comment>
<dbReference type="OrthoDB" id="5294470at2"/>
<dbReference type="RefSeq" id="WP_114696200.1">
    <property type="nucleotide sequence ID" value="NZ_QQOH01000003.1"/>
</dbReference>
<dbReference type="EMBL" id="QQOH01000003">
    <property type="protein sequence ID" value="RDE19855.1"/>
    <property type="molecule type" value="Genomic_DNA"/>
</dbReference>
<name>A0A369WK73_9GAMM</name>
<organism evidence="2 3">
    <name type="scientific">Motiliproteus coralliicola</name>
    <dbReference type="NCBI Taxonomy" id="2283196"/>
    <lineage>
        <taxon>Bacteria</taxon>
        <taxon>Pseudomonadati</taxon>
        <taxon>Pseudomonadota</taxon>
        <taxon>Gammaproteobacteria</taxon>
        <taxon>Oceanospirillales</taxon>
        <taxon>Oceanospirillaceae</taxon>
        <taxon>Motiliproteus</taxon>
    </lineage>
</organism>
<sequence>MSSLKDQLLKAGLVDKKKAQQVSKQKHRQKQQGKKTDADEAKRLAQQAREEKAAKDRELNRQRQLEAEQKAIVAQIKQLIETNEVRCEDGDQAYNFTDGSKIKRIYLDDLLTGQLSRGQLAIVRLDESYKLVPAKVAERIAQRDASIVVVLHEKKDEVEDEDDPYADYKIPDDLMW</sequence>
<dbReference type="InterPro" id="IPR018636">
    <property type="entry name" value="DUF2058"/>
</dbReference>
<protein>
    <submittedName>
        <fullName evidence="2">DUF2058 domain-containing protein</fullName>
    </submittedName>
</protein>
<keyword evidence="3" id="KW-1185">Reference proteome</keyword>
<dbReference type="Proteomes" id="UP000253769">
    <property type="component" value="Unassembled WGS sequence"/>
</dbReference>
<evidence type="ECO:0000256" key="1">
    <source>
        <dbReference type="SAM" id="MobiDB-lite"/>
    </source>
</evidence>
<evidence type="ECO:0000313" key="3">
    <source>
        <dbReference type="Proteomes" id="UP000253769"/>
    </source>
</evidence>
<proteinExistence type="predicted"/>
<feature type="compositionally biased region" description="Basic and acidic residues" evidence="1">
    <location>
        <begin position="34"/>
        <end position="61"/>
    </location>
</feature>
<evidence type="ECO:0000313" key="2">
    <source>
        <dbReference type="EMBL" id="RDE19855.1"/>
    </source>
</evidence>